<sequence length="210" mass="21932">MDAAGLDAAVLRATRRSLHAVAELLIAGPQYREHGTIRLAVTPGGIGGTATPTRIDGTDLVWSGGRMPLRGSYADVAAAAGIALGAPVGVYADTSGVEGDEQLAVDPDAVALMLGWFAAGDDALRTFAPAVTPILWPEHFDLGIALDDVNYGVSPGDADSPRPYAYVGPWQPRTGAFWNASFGAWRHDGELPTAQSITDFFAEGRREAAS</sequence>
<evidence type="ECO:0000313" key="2">
    <source>
        <dbReference type="Proteomes" id="UP000322244"/>
    </source>
</evidence>
<comment type="caution">
    <text evidence="1">The sequence shown here is derived from an EMBL/GenBank/DDBJ whole genome shotgun (WGS) entry which is preliminary data.</text>
</comment>
<dbReference type="RefSeq" id="WP_149430117.1">
    <property type="nucleotide sequence ID" value="NZ_VLNY01000004.1"/>
</dbReference>
<organism evidence="1 2">
    <name type="scientific">Antrihabitans cavernicola</name>
    <dbReference type="NCBI Taxonomy" id="2495913"/>
    <lineage>
        <taxon>Bacteria</taxon>
        <taxon>Bacillati</taxon>
        <taxon>Actinomycetota</taxon>
        <taxon>Actinomycetes</taxon>
        <taxon>Mycobacteriales</taxon>
        <taxon>Nocardiaceae</taxon>
        <taxon>Antrihabitans</taxon>
    </lineage>
</organism>
<reference evidence="1 2" key="1">
    <citation type="submission" date="2019-07" db="EMBL/GenBank/DDBJ databases">
        <title>Rhodococcus cavernicolus sp. nov., isolated from a cave.</title>
        <authorList>
            <person name="Lee S.D."/>
        </authorList>
    </citation>
    <scope>NUCLEOTIDE SEQUENCE [LARGE SCALE GENOMIC DNA]</scope>
    <source>
        <strain evidence="1 2">C1-24</strain>
    </source>
</reference>
<keyword evidence="2" id="KW-1185">Reference proteome</keyword>
<protein>
    <submittedName>
        <fullName evidence="1">Uncharacterized protein</fullName>
    </submittedName>
</protein>
<evidence type="ECO:0000313" key="1">
    <source>
        <dbReference type="EMBL" id="KAA0022858.1"/>
    </source>
</evidence>
<accession>A0A5A7S9K3</accession>
<dbReference type="OrthoDB" id="3211725at2"/>
<proteinExistence type="predicted"/>
<dbReference type="Proteomes" id="UP000322244">
    <property type="component" value="Unassembled WGS sequence"/>
</dbReference>
<name>A0A5A7S9K3_9NOCA</name>
<gene>
    <name evidence="1" type="ORF">FOY51_10085</name>
</gene>
<dbReference type="AlphaFoldDB" id="A0A5A7S9K3"/>
<dbReference type="EMBL" id="VLNY01000004">
    <property type="protein sequence ID" value="KAA0022858.1"/>
    <property type="molecule type" value="Genomic_DNA"/>
</dbReference>